<comment type="caution">
    <text evidence="1">The sequence shown here is derived from an EMBL/GenBank/DDBJ whole genome shotgun (WGS) entry which is preliminary data.</text>
</comment>
<reference evidence="1 2" key="1">
    <citation type="submission" date="2020-04" db="EMBL/GenBank/DDBJ databases">
        <title>Draft genome of Leeia sp. IMCC25680.</title>
        <authorList>
            <person name="Song J."/>
            <person name="Cho J.-C."/>
        </authorList>
    </citation>
    <scope>NUCLEOTIDE SEQUENCE [LARGE SCALE GENOMIC DNA]</scope>
    <source>
        <strain evidence="1 2">IMCC25680</strain>
    </source>
</reference>
<dbReference type="EMBL" id="JABAIM010000001">
    <property type="protein sequence ID" value="NLR74174.1"/>
    <property type="molecule type" value="Genomic_DNA"/>
</dbReference>
<keyword evidence="2" id="KW-1185">Reference proteome</keyword>
<dbReference type="AlphaFoldDB" id="A0A847S332"/>
<dbReference type="Proteomes" id="UP000587991">
    <property type="component" value="Unassembled WGS sequence"/>
</dbReference>
<dbReference type="RefSeq" id="WP_168875803.1">
    <property type="nucleotide sequence ID" value="NZ_JABAIM010000001.1"/>
</dbReference>
<sequence length="138" mass="15411">MHDVYEIGLRTSISFEEMAKFLAEYLDLPLENVVTDSECWSEQWEGKDRVGVGLLESPAGLKTNISGFIYRPLDDAALEKMAKNVAFYFNSMAVIGDYRKTGEEGQGRFICYFPDGSAWEAVDDSDGAISDVEVLHPI</sequence>
<proteinExistence type="predicted"/>
<gene>
    <name evidence="1" type="ORF">HF682_03280</name>
</gene>
<protein>
    <submittedName>
        <fullName evidence="1">Uncharacterized protein</fullName>
    </submittedName>
</protein>
<accession>A0A847S332</accession>
<name>A0A847S332_9NEIS</name>
<evidence type="ECO:0000313" key="1">
    <source>
        <dbReference type="EMBL" id="NLR74174.1"/>
    </source>
</evidence>
<evidence type="ECO:0000313" key="2">
    <source>
        <dbReference type="Proteomes" id="UP000587991"/>
    </source>
</evidence>
<organism evidence="1 2">
    <name type="scientific">Leeia aquatica</name>
    <dbReference type="NCBI Taxonomy" id="2725557"/>
    <lineage>
        <taxon>Bacteria</taxon>
        <taxon>Pseudomonadati</taxon>
        <taxon>Pseudomonadota</taxon>
        <taxon>Betaproteobacteria</taxon>
        <taxon>Neisseriales</taxon>
        <taxon>Leeiaceae</taxon>
        <taxon>Leeia</taxon>
    </lineage>
</organism>